<dbReference type="EMBL" id="FOVL01000005">
    <property type="protein sequence ID" value="SFN45608.1"/>
    <property type="molecule type" value="Genomic_DNA"/>
</dbReference>
<evidence type="ECO:0000256" key="4">
    <source>
        <dbReference type="SAM" id="SignalP"/>
    </source>
</evidence>
<accession>A0A1I4Z5Y2</accession>
<feature type="repeat" description="TPR" evidence="3">
    <location>
        <begin position="287"/>
        <end position="320"/>
    </location>
</feature>
<keyword evidence="6" id="KW-1185">Reference proteome</keyword>
<keyword evidence="1" id="KW-0677">Repeat</keyword>
<dbReference type="InterPro" id="IPR011990">
    <property type="entry name" value="TPR-like_helical_dom_sf"/>
</dbReference>
<sequence length="415" mass="47089">MKINILTVALSLFTLVAVAQKSEIRNAGNAVEDGNYTEAKAEIKKAEPLLADANDKWKERFYLYKGQAYLGTGENVSVDDMLIASEAFQKAADMGSTEAQEGILNVRNSLVQSAVEDQNAENYKSASEKLLTSYELNPQDTLYLYYAAANSLNAQDYDTALEYYKELRDLGFDGAEVEYLATNVETGEQEAMPKEQRDLMVKTDEYTDPEDRKSPSKKGEIAKNIALIYISQEKMDEAIEAMEDAKRENPDNVMLIQAEADMYYQMGNKEKYNELMKQVLEKSSDDPAVYYNLGVTTAELGDTEGAIEYYEKALELDPDMSEARMNIVVAILAQEREIIDQMNQLGMSKEDNKRYEELEAERLEVYEEVIPYLEDAIEHDPTNVEIIRTAMNIFSALDEEEKAQVMKEKLEELQQ</sequence>
<dbReference type="PROSITE" id="PS50293">
    <property type="entry name" value="TPR_REGION"/>
    <property type="match status" value="1"/>
</dbReference>
<dbReference type="Gene3D" id="1.25.40.10">
    <property type="entry name" value="Tetratricopeptide repeat domain"/>
    <property type="match status" value="3"/>
</dbReference>
<dbReference type="PANTHER" id="PTHR45586:SF1">
    <property type="entry name" value="LIPOPOLYSACCHARIDE ASSEMBLY PROTEIN B"/>
    <property type="match status" value="1"/>
</dbReference>
<dbReference type="PANTHER" id="PTHR45586">
    <property type="entry name" value="TPR REPEAT-CONTAINING PROTEIN PA4667"/>
    <property type="match status" value="1"/>
</dbReference>
<evidence type="ECO:0000313" key="5">
    <source>
        <dbReference type="EMBL" id="SFN45608.1"/>
    </source>
</evidence>
<dbReference type="STRING" id="287099.SAMN05660413_01116"/>
<evidence type="ECO:0000256" key="2">
    <source>
        <dbReference type="ARBA" id="ARBA00022803"/>
    </source>
</evidence>
<feature type="repeat" description="TPR" evidence="3">
    <location>
        <begin position="219"/>
        <end position="252"/>
    </location>
</feature>
<keyword evidence="2 3" id="KW-0802">TPR repeat</keyword>
<dbReference type="SUPFAM" id="SSF48452">
    <property type="entry name" value="TPR-like"/>
    <property type="match status" value="2"/>
</dbReference>
<name>A0A1I4Z5Y2_9FLAO</name>
<organism evidence="5 6">
    <name type="scientific">Salegentibacter flavus</name>
    <dbReference type="NCBI Taxonomy" id="287099"/>
    <lineage>
        <taxon>Bacteria</taxon>
        <taxon>Pseudomonadati</taxon>
        <taxon>Bacteroidota</taxon>
        <taxon>Flavobacteriia</taxon>
        <taxon>Flavobacteriales</taxon>
        <taxon>Flavobacteriaceae</taxon>
        <taxon>Salegentibacter</taxon>
    </lineage>
</organism>
<dbReference type="Pfam" id="PF13181">
    <property type="entry name" value="TPR_8"/>
    <property type="match status" value="1"/>
</dbReference>
<dbReference type="Pfam" id="PF00515">
    <property type="entry name" value="TPR_1"/>
    <property type="match status" value="1"/>
</dbReference>
<evidence type="ECO:0000256" key="1">
    <source>
        <dbReference type="ARBA" id="ARBA00022737"/>
    </source>
</evidence>
<feature type="signal peptide" evidence="4">
    <location>
        <begin position="1"/>
        <end position="19"/>
    </location>
</feature>
<keyword evidence="4" id="KW-0732">Signal</keyword>
<dbReference type="SMART" id="SM00028">
    <property type="entry name" value="TPR"/>
    <property type="match status" value="2"/>
</dbReference>
<dbReference type="InterPro" id="IPR051012">
    <property type="entry name" value="CellSynth/LPSAsmb/PSIAsmb"/>
</dbReference>
<dbReference type="OrthoDB" id="1149028at2"/>
<evidence type="ECO:0000256" key="3">
    <source>
        <dbReference type="PROSITE-ProRule" id="PRU00339"/>
    </source>
</evidence>
<dbReference type="RefSeq" id="WP_093406941.1">
    <property type="nucleotide sequence ID" value="NZ_FOVL01000005.1"/>
</dbReference>
<dbReference type="AlphaFoldDB" id="A0A1I4Z5Y2"/>
<proteinExistence type="predicted"/>
<dbReference type="Proteomes" id="UP000199153">
    <property type="component" value="Unassembled WGS sequence"/>
</dbReference>
<dbReference type="InterPro" id="IPR019734">
    <property type="entry name" value="TPR_rpt"/>
</dbReference>
<dbReference type="PROSITE" id="PS50005">
    <property type="entry name" value="TPR"/>
    <property type="match status" value="2"/>
</dbReference>
<evidence type="ECO:0000313" key="6">
    <source>
        <dbReference type="Proteomes" id="UP000199153"/>
    </source>
</evidence>
<gene>
    <name evidence="5" type="ORF">SAMN05660413_01116</name>
</gene>
<protein>
    <submittedName>
        <fullName evidence="5">Tetratricopeptide repeat-containing protein</fullName>
    </submittedName>
</protein>
<feature type="chain" id="PRO_5011636086" evidence="4">
    <location>
        <begin position="20"/>
        <end position="415"/>
    </location>
</feature>
<reference evidence="5 6" key="1">
    <citation type="submission" date="2016-10" db="EMBL/GenBank/DDBJ databases">
        <authorList>
            <person name="de Groot N.N."/>
        </authorList>
    </citation>
    <scope>NUCLEOTIDE SEQUENCE [LARGE SCALE GENOMIC DNA]</scope>
    <source>
        <strain evidence="5 6">DSM 17794</strain>
    </source>
</reference>